<evidence type="ECO:0000259" key="6">
    <source>
        <dbReference type="PROSITE" id="PS51677"/>
    </source>
</evidence>
<protein>
    <recommendedName>
        <fullName evidence="3">Chitooligosaccharide deacetylase</fullName>
    </recommendedName>
    <alternativeName>
        <fullName evidence="4">Nodulation protein B</fullName>
    </alternativeName>
</protein>
<dbReference type="SUPFAM" id="SSF88713">
    <property type="entry name" value="Glycoside hydrolase/deacetylase"/>
    <property type="match status" value="1"/>
</dbReference>
<dbReference type="Gene3D" id="3.20.20.370">
    <property type="entry name" value="Glycoside hydrolase/deacetylase"/>
    <property type="match status" value="1"/>
</dbReference>
<reference evidence="7" key="2">
    <citation type="submission" date="2023-07" db="EMBL/GenBank/DDBJ databases">
        <authorList>
            <person name="Shen H."/>
        </authorList>
    </citation>
    <scope>NUCLEOTIDE SEQUENCE</scope>
    <source>
        <strain evidence="7">TNR-22</strain>
    </source>
</reference>
<evidence type="ECO:0000256" key="2">
    <source>
        <dbReference type="ARBA" id="ARBA00010973"/>
    </source>
</evidence>
<evidence type="ECO:0000256" key="1">
    <source>
        <dbReference type="ARBA" id="ARBA00003236"/>
    </source>
</evidence>
<evidence type="ECO:0000256" key="3">
    <source>
        <dbReference type="ARBA" id="ARBA00020071"/>
    </source>
</evidence>
<dbReference type="EMBL" id="JAUOZU010000005">
    <property type="protein sequence ID" value="MDO6963461.1"/>
    <property type="molecule type" value="Genomic_DNA"/>
</dbReference>
<dbReference type="Proteomes" id="UP001174932">
    <property type="component" value="Unassembled WGS sequence"/>
</dbReference>
<feature type="chain" id="PRO_5045055295" description="Chitooligosaccharide deacetylase" evidence="5">
    <location>
        <begin position="30"/>
        <end position="251"/>
    </location>
</feature>
<name>A0ABT8YIK7_9HYPH</name>
<comment type="caution">
    <text evidence="7">The sequence shown here is derived from an EMBL/GenBank/DDBJ whole genome shotgun (WGS) entry which is preliminary data.</text>
</comment>
<organism evidence="7 8">
    <name type="scientific">Rhizobium alvei</name>
    <dbReference type="NCBI Taxonomy" id="1132659"/>
    <lineage>
        <taxon>Bacteria</taxon>
        <taxon>Pseudomonadati</taxon>
        <taxon>Pseudomonadota</taxon>
        <taxon>Alphaproteobacteria</taxon>
        <taxon>Hyphomicrobiales</taxon>
        <taxon>Rhizobiaceae</taxon>
        <taxon>Rhizobium/Agrobacterium group</taxon>
        <taxon>Rhizobium</taxon>
    </lineage>
</organism>
<evidence type="ECO:0000313" key="8">
    <source>
        <dbReference type="Proteomes" id="UP001174932"/>
    </source>
</evidence>
<keyword evidence="5" id="KW-0732">Signal</keyword>
<comment type="function">
    <text evidence="1">Is involved in generating a small heat-stable compound (Nod), an acylated oligomer of N-acetylglucosamine, that stimulates mitosis in various plant protoplasts.</text>
</comment>
<proteinExistence type="inferred from homology"/>
<evidence type="ECO:0000256" key="5">
    <source>
        <dbReference type="SAM" id="SignalP"/>
    </source>
</evidence>
<dbReference type="PROSITE" id="PS51677">
    <property type="entry name" value="NODB"/>
    <property type="match status" value="1"/>
</dbReference>
<keyword evidence="8" id="KW-1185">Reference proteome</keyword>
<accession>A0ABT8YIK7</accession>
<dbReference type="PANTHER" id="PTHR10587">
    <property type="entry name" value="GLYCOSYL TRANSFERASE-RELATED"/>
    <property type="match status" value="1"/>
</dbReference>
<feature type="signal peptide" evidence="5">
    <location>
        <begin position="1"/>
        <end position="29"/>
    </location>
</feature>
<reference evidence="7" key="1">
    <citation type="journal article" date="2015" name="Int. J. Syst. Evol. Microbiol.">
        <title>Rhizobium alvei sp. nov., isolated from a freshwater river.</title>
        <authorList>
            <person name="Sheu S.Y."/>
            <person name="Huang H.W."/>
            <person name="Young C.C."/>
            <person name="Chen W.M."/>
        </authorList>
    </citation>
    <scope>NUCLEOTIDE SEQUENCE</scope>
    <source>
        <strain evidence="7">TNR-22</strain>
    </source>
</reference>
<evidence type="ECO:0000313" key="7">
    <source>
        <dbReference type="EMBL" id="MDO6963461.1"/>
    </source>
</evidence>
<gene>
    <name evidence="7" type="ORF">Q4481_05795</name>
</gene>
<dbReference type="InterPro" id="IPR050248">
    <property type="entry name" value="Polysacc_deacetylase_ArnD"/>
</dbReference>
<sequence>MMILSVKPRPRAIPALLALVLGTATPALAEKDLIELHMTAQKSLSGSAPSVFLTFDACMGKTDDRIVDTLINNRIAATFFVTARWINKNPVALARLKAHPDLFEIENHGANHIPAVDRPGSIFGIAAAGSPASVELEVSGGEQAILAAGFQRPRWFRGATAEYTASSMAEIKAMGYQIAGFSLNGDMGATLKASTVERRISAAKDGDVIIAHVNQPDRSSGEGVAKALLALKARGVVFLKLDRFSVAGHVN</sequence>
<feature type="domain" description="NodB homology" evidence="6">
    <location>
        <begin position="49"/>
        <end position="251"/>
    </location>
</feature>
<evidence type="ECO:0000256" key="4">
    <source>
        <dbReference type="ARBA" id="ARBA00032976"/>
    </source>
</evidence>
<dbReference type="Pfam" id="PF01522">
    <property type="entry name" value="Polysacc_deac_1"/>
    <property type="match status" value="1"/>
</dbReference>
<comment type="similarity">
    <text evidence="2">Belongs to the polysaccharide deacetylase family.</text>
</comment>
<dbReference type="InterPro" id="IPR011330">
    <property type="entry name" value="Glyco_hydro/deAcase_b/a-brl"/>
</dbReference>
<dbReference type="PANTHER" id="PTHR10587:SF134">
    <property type="entry name" value="SECRETED PROTEIN"/>
    <property type="match status" value="1"/>
</dbReference>
<dbReference type="RefSeq" id="WP_304375368.1">
    <property type="nucleotide sequence ID" value="NZ_JAUOZU010000005.1"/>
</dbReference>
<dbReference type="InterPro" id="IPR002509">
    <property type="entry name" value="NODB_dom"/>
</dbReference>